<evidence type="ECO:0000256" key="1">
    <source>
        <dbReference type="ARBA" id="ARBA00006068"/>
    </source>
</evidence>
<name>A0A3E3I0Z2_9FIRM</name>
<evidence type="ECO:0000256" key="2">
    <source>
        <dbReference type="SAM" id="Phobius"/>
    </source>
</evidence>
<dbReference type="GeneID" id="97988771"/>
<dbReference type="Pfam" id="PF03816">
    <property type="entry name" value="LytR_cpsA_psr"/>
    <property type="match status" value="1"/>
</dbReference>
<evidence type="ECO:0000313" key="4">
    <source>
        <dbReference type="EMBL" id="RGE57955.1"/>
    </source>
</evidence>
<evidence type="ECO:0000259" key="3">
    <source>
        <dbReference type="Pfam" id="PF03816"/>
    </source>
</evidence>
<dbReference type="InterPro" id="IPR050922">
    <property type="entry name" value="LytR/CpsA/Psr_CW_biosynth"/>
</dbReference>
<dbReference type="PANTHER" id="PTHR33392:SF6">
    <property type="entry name" value="POLYISOPRENYL-TEICHOIC ACID--PEPTIDOGLYCAN TEICHOIC ACID TRANSFERASE TAGU"/>
    <property type="match status" value="1"/>
</dbReference>
<protein>
    <submittedName>
        <fullName evidence="4">LytR family transcriptional regulator</fullName>
    </submittedName>
</protein>
<keyword evidence="2" id="KW-0812">Transmembrane</keyword>
<dbReference type="AlphaFoldDB" id="A0A3E3I0Z2"/>
<feature type="transmembrane region" description="Helical" evidence="2">
    <location>
        <begin position="32"/>
        <end position="53"/>
    </location>
</feature>
<dbReference type="RefSeq" id="WP_102288720.1">
    <property type="nucleotide sequence ID" value="NZ_JBKUNB010000003.1"/>
</dbReference>
<keyword evidence="2" id="KW-1133">Transmembrane helix</keyword>
<reference evidence="4 5" key="1">
    <citation type="submission" date="2018-08" db="EMBL/GenBank/DDBJ databases">
        <title>A genome reference for cultivated species of the human gut microbiota.</title>
        <authorList>
            <person name="Zou Y."/>
            <person name="Xue W."/>
            <person name="Luo G."/>
        </authorList>
    </citation>
    <scope>NUCLEOTIDE SEQUENCE [LARGE SCALE GENOMIC DNA]</scope>
    <source>
        <strain evidence="4 5">TF05-5AC</strain>
    </source>
</reference>
<feature type="domain" description="Cell envelope-related transcriptional attenuator" evidence="3">
    <location>
        <begin position="129"/>
        <end position="287"/>
    </location>
</feature>
<accession>A0A3E3I0Z2</accession>
<comment type="similarity">
    <text evidence="1">Belongs to the LytR/CpsA/Psr (LCP) family.</text>
</comment>
<sequence>MEKMSKADLEKEEILNPEKAEKRRRRKKKARIMAVVTVICMILVVCCTGFIVVRAMGKNSIMSKATSPSPSLSTDLNVMDKVEQWQDGWVGYNGKVYEYNDDIMTFLVMGIDKKSTSPQTGSGISNSQADAIYLVVMNPHTKKVDLIAVNRDTIADVDVYSQPGAYANTIKTQIALQYTYGDGKAKSAQLMEKAVSKLFYQLPIHGYVAISMDAIPTINDTIGGVEVQCLQDLTEVDPLLKQGETLKLEGQSAFWYVKYKDMNASHGSSDRLERQTQYIQSFVGQAKSAFKADVAMPLTLFKKLSPYMVTDIKADEVTYLVSTAAAYKFSGEVHNLAGESKTEEGNEAFYVDDNALYQLVIDLFYNEVPQ</sequence>
<dbReference type="InterPro" id="IPR004474">
    <property type="entry name" value="LytR_CpsA_psr"/>
</dbReference>
<comment type="caution">
    <text evidence="4">The sequence shown here is derived from an EMBL/GenBank/DDBJ whole genome shotgun (WGS) entry which is preliminary data.</text>
</comment>
<gene>
    <name evidence="4" type="ORF">DXC51_18315</name>
</gene>
<proteinExistence type="inferred from homology"/>
<dbReference type="Proteomes" id="UP000260812">
    <property type="component" value="Unassembled WGS sequence"/>
</dbReference>
<organism evidence="4 5">
    <name type="scientific">Eisenbergiella massiliensis</name>
    <dbReference type="NCBI Taxonomy" id="1720294"/>
    <lineage>
        <taxon>Bacteria</taxon>
        <taxon>Bacillati</taxon>
        <taxon>Bacillota</taxon>
        <taxon>Clostridia</taxon>
        <taxon>Lachnospirales</taxon>
        <taxon>Lachnospiraceae</taxon>
        <taxon>Eisenbergiella</taxon>
    </lineage>
</organism>
<dbReference type="Gene3D" id="3.40.630.190">
    <property type="entry name" value="LCP protein"/>
    <property type="match status" value="1"/>
</dbReference>
<evidence type="ECO:0000313" key="5">
    <source>
        <dbReference type="Proteomes" id="UP000260812"/>
    </source>
</evidence>
<dbReference type="PANTHER" id="PTHR33392">
    <property type="entry name" value="POLYISOPRENYL-TEICHOIC ACID--PEPTIDOGLYCAN TEICHOIC ACID TRANSFERASE TAGU"/>
    <property type="match status" value="1"/>
</dbReference>
<dbReference type="EMBL" id="QVLV01000013">
    <property type="protein sequence ID" value="RGE57955.1"/>
    <property type="molecule type" value="Genomic_DNA"/>
</dbReference>
<keyword evidence="2" id="KW-0472">Membrane</keyword>
<keyword evidence="5" id="KW-1185">Reference proteome</keyword>